<dbReference type="InterPro" id="IPR000182">
    <property type="entry name" value="GNAT_dom"/>
</dbReference>
<evidence type="ECO:0000313" key="2">
    <source>
        <dbReference type="EMBL" id="RUO51869.1"/>
    </source>
</evidence>
<dbReference type="PANTHER" id="PTHR43792">
    <property type="entry name" value="GNAT FAMILY, PUTATIVE (AFU_ORTHOLOGUE AFUA_3G00765)-RELATED-RELATED"/>
    <property type="match status" value="1"/>
</dbReference>
<evidence type="ECO:0000259" key="1">
    <source>
        <dbReference type="PROSITE" id="PS51186"/>
    </source>
</evidence>
<organism evidence="2 3">
    <name type="scientific">Pseudidiomarina halophila</name>
    <dbReference type="NCBI Taxonomy" id="1449799"/>
    <lineage>
        <taxon>Bacteria</taxon>
        <taxon>Pseudomonadati</taxon>
        <taxon>Pseudomonadota</taxon>
        <taxon>Gammaproteobacteria</taxon>
        <taxon>Alteromonadales</taxon>
        <taxon>Idiomarinaceae</taxon>
        <taxon>Pseudidiomarina</taxon>
    </lineage>
</organism>
<dbReference type="InterPro" id="IPR051531">
    <property type="entry name" value="N-acetyltransferase"/>
</dbReference>
<dbReference type="RefSeq" id="WP_126763973.1">
    <property type="nucleotide sequence ID" value="NZ_JBHLTZ010000010.1"/>
</dbReference>
<name>A0A432XT26_9GAMM</name>
<dbReference type="Proteomes" id="UP000287198">
    <property type="component" value="Unassembled WGS sequence"/>
</dbReference>
<dbReference type="Gene3D" id="3.40.630.30">
    <property type="match status" value="1"/>
</dbReference>
<dbReference type="InterPro" id="IPR016181">
    <property type="entry name" value="Acyl_CoA_acyltransferase"/>
</dbReference>
<dbReference type="EMBL" id="PIPW01000003">
    <property type="protein sequence ID" value="RUO51869.1"/>
    <property type="molecule type" value="Genomic_DNA"/>
</dbReference>
<keyword evidence="3" id="KW-1185">Reference proteome</keyword>
<gene>
    <name evidence="2" type="ORF">CWI69_09480</name>
</gene>
<dbReference type="AlphaFoldDB" id="A0A432XT26"/>
<dbReference type="SUPFAM" id="SSF55729">
    <property type="entry name" value="Acyl-CoA N-acyltransferases (Nat)"/>
    <property type="match status" value="1"/>
</dbReference>
<comment type="caution">
    <text evidence="2">The sequence shown here is derived from an EMBL/GenBank/DDBJ whole genome shotgun (WGS) entry which is preliminary data.</text>
</comment>
<sequence length="175" mass="19367">MTEVFATERLVLRELEDADANFIHQLYTGSDFRRAIGDRGISSLADAADYLKKVLQNSYREHGFGLWLMEFEGQGVGVCGLVKRDYLPVPDLGFALVPEAYGQGFAREAAAACLSYARAELGLPELLAIASMDNEASHKLLQAVGFKPNGMIIEPRSKESLCCFRWTARWTEEGA</sequence>
<proteinExistence type="predicted"/>
<dbReference type="Pfam" id="PF13302">
    <property type="entry name" value="Acetyltransf_3"/>
    <property type="match status" value="1"/>
</dbReference>
<evidence type="ECO:0000313" key="3">
    <source>
        <dbReference type="Proteomes" id="UP000287198"/>
    </source>
</evidence>
<feature type="domain" description="N-acetyltransferase" evidence="1">
    <location>
        <begin position="10"/>
        <end position="171"/>
    </location>
</feature>
<dbReference type="GO" id="GO:0016747">
    <property type="term" value="F:acyltransferase activity, transferring groups other than amino-acyl groups"/>
    <property type="evidence" value="ECO:0007669"/>
    <property type="project" value="InterPro"/>
</dbReference>
<dbReference type="PROSITE" id="PS51186">
    <property type="entry name" value="GNAT"/>
    <property type="match status" value="1"/>
</dbReference>
<reference evidence="3" key="1">
    <citation type="journal article" date="2018" name="Front. Microbiol.">
        <title>Genome-Based Analysis Reveals the Taxonomy and Diversity of the Family Idiomarinaceae.</title>
        <authorList>
            <person name="Liu Y."/>
            <person name="Lai Q."/>
            <person name="Shao Z."/>
        </authorList>
    </citation>
    <scope>NUCLEOTIDE SEQUENCE [LARGE SCALE GENOMIC DNA]</scope>
    <source>
        <strain evidence="3">BH195</strain>
    </source>
</reference>
<accession>A0A432XT26</accession>
<protein>
    <recommendedName>
        <fullName evidence="1">N-acetyltransferase domain-containing protein</fullName>
    </recommendedName>
</protein>
<dbReference type="OrthoDB" id="9798081at2"/>
<dbReference type="PANTHER" id="PTHR43792:SF1">
    <property type="entry name" value="N-ACETYLTRANSFERASE DOMAIN-CONTAINING PROTEIN"/>
    <property type="match status" value="1"/>
</dbReference>